<evidence type="ECO:0000256" key="4">
    <source>
        <dbReference type="ARBA" id="ARBA00022490"/>
    </source>
</evidence>
<keyword evidence="11" id="KW-1185">Reference proteome</keyword>
<dbReference type="PANTHER" id="PTHR12515">
    <property type="entry name" value="STERILE ALPHA MOTIF DOMAIN CONTAINING PROTEIN 4-RELATED"/>
    <property type="match status" value="1"/>
</dbReference>
<evidence type="ECO:0000256" key="8">
    <source>
        <dbReference type="SAM" id="MobiDB-lite"/>
    </source>
</evidence>
<feature type="compositionally biased region" description="Low complexity" evidence="8">
    <location>
        <begin position="305"/>
        <end position="315"/>
    </location>
</feature>
<dbReference type="Proteomes" id="UP000243052">
    <property type="component" value="Chromosome iv"/>
</dbReference>
<protein>
    <recommendedName>
        <fullName evidence="7">RNA-binding protein VTS1</fullName>
    </recommendedName>
</protein>
<dbReference type="SMART" id="SM00454">
    <property type="entry name" value="SAM"/>
    <property type="match status" value="1"/>
</dbReference>
<dbReference type="Pfam" id="PF07647">
    <property type="entry name" value="SAM_2"/>
    <property type="match status" value="1"/>
</dbReference>
<feature type="region of interest" description="Disordered" evidence="8">
    <location>
        <begin position="297"/>
        <end position="380"/>
    </location>
</feature>
<dbReference type="InterPro" id="IPR050897">
    <property type="entry name" value="SMAUG/VTS1_RNA-bind"/>
</dbReference>
<evidence type="ECO:0000313" key="11">
    <source>
        <dbReference type="Proteomes" id="UP000243052"/>
    </source>
</evidence>
<feature type="region of interest" description="Disordered" evidence="8">
    <location>
        <begin position="407"/>
        <end position="428"/>
    </location>
</feature>
<dbReference type="SUPFAM" id="SSF47769">
    <property type="entry name" value="SAM/Pointed domain"/>
    <property type="match status" value="1"/>
</dbReference>
<dbReference type="InterPro" id="IPR013761">
    <property type="entry name" value="SAM/pointed_sf"/>
</dbReference>
<dbReference type="Gene3D" id="1.10.150.50">
    <property type="entry name" value="Transcription Factor, Ets-1"/>
    <property type="match status" value="1"/>
</dbReference>
<sequence>MPNYNNGIASSLPTRAQSPINMPRGAHPGAVLLSPNRGPLSSMSTGPGSGASGTTQSSQHSFSLRDMLDQQQAESSGGVGLISPLVQAQGASICGKTTFLESFGSRPSSAVGMHPPQPAQGQPALKMNNNIMVNFTNDVNQLCTWMAMLTPAQQNTVMDNLLSSLTEDVLQHTKLKLDSMTNSGYLSPSLRPIASPVPSRVAEGSSGLSAPNGIQLPGAQTLDSVLTDTPTGMLSNSAGAGSGGNVNAAGGGSSSSSSGVANMYRRWSPNPQISSVTQPMYDYLSEITRPRSADVGRLRSGYQPQSHHQNGQYQNGHHHNSSLSHVHHDSGNGSLFNSDSSVNNQNGSVYNGVKHTSPQSPTSSLAMSDSVSSIFSEPQGSTQQSALGSLALGSAASATASASAANASASNSASISTSSNSSNMNPKSLCDPKMLKNIPAWLKSLRLHKYSGSLDGMTWQELIELDDVVLEEIGVSALGARRKLLKAFAIVKDCKERGLINESAFSVKVRSKSDS</sequence>
<evidence type="ECO:0000256" key="3">
    <source>
        <dbReference type="ARBA" id="ARBA00007325"/>
    </source>
</evidence>
<evidence type="ECO:0000256" key="6">
    <source>
        <dbReference type="ARBA" id="ARBA00024046"/>
    </source>
</evidence>
<gene>
    <name evidence="10" type="ORF">AW171_hschr42447</name>
</gene>
<comment type="similarity">
    <text evidence="3">Belongs to the VTS1 family.</text>
</comment>
<dbReference type="PROSITE" id="PS50105">
    <property type="entry name" value="SAM_DOMAIN"/>
    <property type="match status" value="1"/>
</dbReference>
<reference evidence="10 11" key="1">
    <citation type="submission" date="2016-01" db="EMBL/GenBank/DDBJ databases">
        <title>Genome sequence of the yeast Holleya sinecauda.</title>
        <authorList>
            <person name="Dietrich F.S."/>
        </authorList>
    </citation>
    <scope>NUCLEOTIDE SEQUENCE [LARGE SCALE GENOMIC DNA]</scope>
    <source>
        <strain evidence="10 11">ATCC 58844</strain>
    </source>
</reference>
<feature type="compositionally biased region" description="Low complexity" evidence="8">
    <location>
        <begin position="407"/>
        <end position="423"/>
    </location>
</feature>
<feature type="compositionally biased region" description="Polar residues" evidence="8">
    <location>
        <begin position="1"/>
        <end position="20"/>
    </location>
</feature>
<comment type="subunit">
    <text evidence="6">Monomer. Binds to RNA.</text>
</comment>
<dbReference type="InterPro" id="IPR037635">
    <property type="entry name" value="VTS1_SAM"/>
</dbReference>
<evidence type="ECO:0000256" key="7">
    <source>
        <dbReference type="ARBA" id="ARBA00024136"/>
    </source>
</evidence>
<dbReference type="GO" id="GO:0003729">
    <property type="term" value="F:mRNA binding"/>
    <property type="evidence" value="ECO:0007669"/>
    <property type="project" value="InterPro"/>
</dbReference>
<dbReference type="OrthoDB" id="2155283at2759"/>
<evidence type="ECO:0000256" key="2">
    <source>
        <dbReference type="ARBA" id="ARBA00004514"/>
    </source>
</evidence>
<dbReference type="InterPro" id="IPR001660">
    <property type="entry name" value="SAM"/>
</dbReference>
<feature type="region of interest" description="Disordered" evidence="8">
    <location>
        <begin position="227"/>
        <end position="259"/>
    </location>
</feature>
<organism evidence="10 11">
    <name type="scientific">Eremothecium sinecaudum</name>
    <dbReference type="NCBI Taxonomy" id="45286"/>
    <lineage>
        <taxon>Eukaryota</taxon>
        <taxon>Fungi</taxon>
        <taxon>Dikarya</taxon>
        <taxon>Ascomycota</taxon>
        <taxon>Saccharomycotina</taxon>
        <taxon>Saccharomycetes</taxon>
        <taxon>Saccharomycetales</taxon>
        <taxon>Saccharomycetaceae</taxon>
        <taxon>Eremothecium</taxon>
    </lineage>
</organism>
<dbReference type="GO" id="GO:0000932">
    <property type="term" value="C:P-body"/>
    <property type="evidence" value="ECO:0007669"/>
    <property type="project" value="UniProtKB-SubCell"/>
</dbReference>
<feature type="compositionally biased region" description="Low complexity" evidence="8">
    <location>
        <begin position="41"/>
        <end position="61"/>
    </location>
</feature>
<accession>A0A120K265</accession>
<dbReference type="PANTHER" id="PTHR12515:SF5">
    <property type="entry name" value="PROTEIN SMAUG"/>
    <property type="match status" value="1"/>
</dbReference>
<comment type="subcellular location">
    <subcellularLocation>
        <location evidence="1">Cytoplasm</location>
        <location evidence="1">P-body</location>
    </subcellularLocation>
    <subcellularLocation>
        <location evidence="2">Cytoplasm</location>
        <location evidence="2">Cytosol</location>
    </subcellularLocation>
</comment>
<feature type="compositionally biased region" description="Gly residues" evidence="8">
    <location>
        <begin position="240"/>
        <end position="253"/>
    </location>
</feature>
<evidence type="ECO:0000256" key="1">
    <source>
        <dbReference type="ARBA" id="ARBA00004201"/>
    </source>
</evidence>
<evidence type="ECO:0000259" key="9">
    <source>
        <dbReference type="PROSITE" id="PS50105"/>
    </source>
</evidence>
<dbReference type="GO" id="GO:0000289">
    <property type="term" value="P:nuclear-transcribed mRNA poly(A) tail shortening"/>
    <property type="evidence" value="ECO:0007669"/>
    <property type="project" value="TreeGrafter"/>
</dbReference>
<dbReference type="RefSeq" id="XP_017987548.1">
    <property type="nucleotide sequence ID" value="XM_018131874.1"/>
</dbReference>
<dbReference type="EMBL" id="CP014244">
    <property type="protein sequence ID" value="AMD20552.1"/>
    <property type="molecule type" value="Genomic_DNA"/>
</dbReference>
<evidence type="ECO:0000313" key="10">
    <source>
        <dbReference type="EMBL" id="AMD20552.1"/>
    </source>
</evidence>
<dbReference type="GO" id="GO:0005829">
    <property type="term" value="C:cytosol"/>
    <property type="evidence" value="ECO:0007669"/>
    <property type="project" value="UniProtKB-SubCell"/>
</dbReference>
<dbReference type="STRING" id="45286.A0A120K265"/>
<feature type="region of interest" description="Disordered" evidence="8">
    <location>
        <begin position="1"/>
        <end position="64"/>
    </location>
</feature>
<name>A0A120K265_9SACH</name>
<feature type="compositionally biased region" description="Polar residues" evidence="8">
    <location>
        <begin position="331"/>
        <end position="380"/>
    </location>
</feature>
<evidence type="ECO:0000256" key="5">
    <source>
        <dbReference type="ARBA" id="ARBA00022884"/>
    </source>
</evidence>
<keyword evidence="4" id="KW-0963">Cytoplasm</keyword>
<dbReference type="GeneID" id="28723800"/>
<proteinExistence type="inferred from homology"/>
<keyword evidence="5" id="KW-0694">RNA-binding</keyword>
<dbReference type="AlphaFoldDB" id="A0A120K265"/>
<feature type="domain" description="SAM" evidence="9">
    <location>
        <begin position="433"/>
        <end position="494"/>
    </location>
</feature>
<dbReference type="CDD" id="cd09556">
    <property type="entry name" value="SAM_VTS1_fungal"/>
    <property type="match status" value="1"/>
</dbReference>